<keyword evidence="3" id="KW-1185">Reference proteome</keyword>
<sequence>MKRILLTLALLIGLQATMLGQDGWNWPEDPDMKSKAMEKNALYSDMLTAEKYEAAKPPLDWLLKETPDLNPSIYIQGVKVYENLAETTTGQAQKNMQDSVVLLYDLRMKYFNDVENVTNRKANDAYNVWKERKDKYKELYEIEKEAIEMLGAKSFSSNTIYYMDAARRYKLTGGPLTDLDIIAIYDQVQDILDEMQASGESAQKIQKARDYIEKLFNASVTIDCNVIDQQFYPKFIEDGKQLEDAERIVKFALAGGCTSSDSFIDAAKVVQKNTPEFGLSRLIALKSKSNGNLDEANKYFQEALKYTEDNIKKADVYIELTDIASKQGNKAQARTYAYNALDADPSRKEAYTLIGDLYLKSYPDCKGGEDVVKDRAVYIAAYEMYQKGGDANRMGVAKEQFPSNEDIFNYDYEVGDEVKVGCWIGETVQVRIRD</sequence>
<evidence type="ECO:0000313" key="3">
    <source>
        <dbReference type="Proteomes" id="UP000193804"/>
    </source>
</evidence>
<dbReference type="AlphaFoldDB" id="A0A1X7KR37"/>
<feature type="signal peptide" evidence="1">
    <location>
        <begin position="1"/>
        <end position="20"/>
    </location>
</feature>
<gene>
    <name evidence="2" type="ORF">SAMN05661096_03004</name>
</gene>
<evidence type="ECO:0000313" key="2">
    <source>
        <dbReference type="EMBL" id="SMG43263.1"/>
    </source>
</evidence>
<dbReference type="OrthoDB" id="1490653at2"/>
<evidence type="ECO:0000256" key="1">
    <source>
        <dbReference type="SAM" id="SignalP"/>
    </source>
</evidence>
<dbReference type="Gene3D" id="1.25.40.10">
    <property type="entry name" value="Tetratricopeptide repeat domain"/>
    <property type="match status" value="1"/>
</dbReference>
<dbReference type="STRING" id="1028.SAMN05661096_03004"/>
<dbReference type="SUPFAM" id="SSF48452">
    <property type="entry name" value="TPR-like"/>
    <property type="match status" value="1"/>
</dbReference>
<reference evidence="3" key="1">
    <citation type="submission" date="2017-04" db="EMBL/GenBank/DDBJ databases">
        <authorList>
            <person name="Varghese N."/>
            <person name="Submissions S."/>
        </authorList>
    </citation>
    <scope>NUCLEOTIDE SEQUENCE [LARGE SCALE GENOMIC DNA]</scope>
    <source>
        <strain evidence="3">DSM 4125</strain>
    </source>
</reference>
<proteinExistence type="predicted"/>
<accession>A0A1X7KR37</accession>
<dbReference type="EMBL" id="FXAW01000006">
    <property type="protein sequence ID" value="SMG43263.1"/>
    <property type="molecule type" value="Genomic_DNA"/>
</dbReference>
<keyword evidence="1" id="KW-0732">Signal</keyword>
<dbReference type="Proteomes" id="UP000193804">
    <property type="component" value="Unassembled WGS sequence"/>
</dbReference>
<organism evidence="2 3">
    <name type="scientific">Marivirga sericea</name>
    <dbReference type="NCBI Taxonomy" id="1028"/>
    <lineage>
        <taxon>Bacteria</taxon>
        <taxon>Pseudomonadati</taxon>
        <taxon>Bacteroidota</taxon>
        <taxon>Cytophagia</taxon>
        <taxon>Cytophagales</taxon>
        <taxon>Marivirgaceae</taxon>
        <taxon>Marivirga</taxon>
    </lineage>
</organism>
<protein>
    <submittedName>
        <fullName evidence="2">Uncharacterized protein</fullName>
    </submittedName>
</protein>
<dbReference type="InterPro" id="IPR011990">
    <property type="entry name" value="TPR-like_helical_dom_sf"/>
</dbReference>
<dbReference type="RefSeq" id="WP_085518155.1">
    <property type="nucleotide sequence ID" value="NZ_FXAW01000006.1"/>
</dbReference>
<feature type="chain" id="PRO_5012326951" evidence="1">
    <location>
        <begin position="21"/>
        <end position="434"/>
    </location>
</feature>
<name>A0A1X7KR37_9BACT</name>